<dbReference type="InterPro" id="IPR036300">
    <property type="entry name" value="MIR_dom_sf"/>
</dbReference>
<comment type="caution">
    <text evidence="3">The sequence shown here is derived from an EMBL/GenBank/DDBJ whole genome shotgun (WGS) entry which is preliminary data.</text>
</comment>
<feature type="domain" description="MIR" evidence="2">
    <location>
        <begin position="155"/>
        <end position="209"/>
    </location>
</feature>
<evidence type="ECO:0000256" key="1">
    <source>
        <dbReference type="ARBA" id="ARBA00022737"/>
    </source>
</evidence>
<dbReference type="Gene3D" id="2.80.10.50">
    <property type="match status" value="1"/>
</dbReference>
<dbReference type="EMBL" id="CAMKVN010000465">
    <property type="protein sequence ID" value="CAI2168235.1"/>
    <property type="molecule type" value="Genomic_DNA"/>
</dbReference>
<organism evidence="3 4">
    <name type="scientific">Funneliformis geosporum</name>
    <dbReference type="NCBI Taxonomy" id="1117311"/>
    <lineage>
        <taxon>Eukaryota</taxon>
        <taxon>Fungi</taxon>
        <taxon>Fungi incertae sedis</taxon>
        <taxon>Mucoromycota</taxon>
        <taxon>Glomeromycotina</taxon>
        <taxon>Glomeromycetes</taxon>
        <taxon>Glomerales</taxon>
        <taxon>Glomeraceae</taxon>
        <taxon>Funneliformis</taxon>
    </lineage>
</organism>
<proteinExistence type="predicted"/>
<evidence type="ECO:0000313" key="4">
    <source>
        <dbReference type="Proteomes" id="UP001153678"/>
    </source>
</evidence>
<dbReference type="AlphaFoldDB" id="A0A9W4SG33"/>
<evidence type="ECO:0000313" key="3">
    <source>
        <dbReference type="EMBL" id="CAI2168235.1"/>
    </source>
</evidence>
<sequence length="332" mass="38531">MNCQKYDGTIHPDEWIKDIQSYCNSHLKKVTNINYAISLVNGSIKLPSGITNFEKLRNALKEDISFKVFKNTNKMKLQLLEYIPEREGGETSKFISNFRQLCYNAEITDIEEQKRYLYLSIPNDYILNELYKKWKSIKSTNELIEELGNIFIDESNLIRNGSIIALKHFATGKYLSSIEDLHYTTGSKFQLVFTKDLFDSDAFWQITISNYKDLVLYADKFINLQHINSNKFLGMYQGYVRSPATKHTEVNCSDDKFQWEFNNSKLENYQGYLKSNDIINLSTYSQQQVFLRSHDFQFTIGNDTFQEVACHNERLGGNDEFPISTVITPSGG</sequence>
<dbReference type="CDD" id="cd23263">
    <property type="entry name" value="beta-trefoil_MIR"/>
    <property type="match status" value="1"/>
</dbReference>
<accession>A0A9W4SG33</accession>
<protein>
    <submittedName>
        <fullName evidence="3">19813_t:CDS:1</fullName>
    </submittedName>
</protein>
<reference evidence="3" key="1">
    <citation type="submission" date="2022-08" db="EMBL/GenBank/DDBJ databases">
        <authorList>
            <person name="Kallberg Y."/>
            <person name="Tangrot J."/>
            <person name="Rosling A."/>
        </authorList>
    </citation>
    <scope>NUCLEOTIDE SEQUENCE</scope>
    <source>
        <strain evidence="3">Wild A</strain>
    </source>
</reference>
<dbReference type="SUPFAM" id="SSF82109">
    <property type="entry name" value="MIR domain"/>
    <property type="match status" value="1"/>
</dbReference>
<gene>
    <name evidence="3" type="ORF">FWILDA_LOCUS3479</name>
</gene>
<dbReference type="Proteomes" id="UP001153678">
    <property type="component" value="Unassembled WGS sequence"/>
</dbReference>
<keyword evidence="1" id="KW-0677">Repeat</keyword>
<name>A0A9W4SG33_9GLOM</name>
<evidence type="ECO:0000259" key="2">
    <source>
        <dbReference type="PROSITE" id="PS50919"/>
    </source>
</evidence>
<dbReference type="PROSITE" id="PS50919">
    <property type="entry name" value="MIR"/>
    <property type="match status" value="1"/>
</dbReference>
<keyword evidence="4" id="KW-1185">Reference proteome</keyword>
<dbReference type="InterPro" id="IPR016093">
    <property type="entry name" value="MIR_motif"/>
</dbReference>
<dbReference type="OrthoDB" id="5588846at2759"/>